<keyword evidence="3" id="KW-0808">Transferase</keyword>
<dbReference type="AlphaFoldDB" id="A0A7C6A8L2"/>
<evidence type="ECO:0000259" key="1">
    <source>
        <dbReference type="Pfam" id="PF00534"/>
    </source>
</evidence>
<dbReference type="Pfam" id="PF00534">
    <property type="entry name" value="Glycos_transf_1"/>
    <property type="match status" value="1"/>
</dbReference>
<comment type="caution">
    <text evidence="3">The sequence shown here is derived from an EMBL/GenBank/DDBJ whole genome shotgun (WGS) entry which is preliminary data.</text>
</comment>
<feature type="domain" description="Glycosyl transferase family 1" evidence="1">
    <location>
        <begin position="192"/>
        <end position="352"/>
    </location>
</feature>
<dbReference type="PANTHER" id="PTHR45947:SF3">
    <property type="entry name" value="SULFOQUINOVOSYL TRANSFERASE SQD2"/>
    <property type="match status" value="1"/>
</dbReference>
<dbReference type="SUPFAM" id="SSF53756">
    <property type="entry name" value="UDP-Glycosyltransferase/glycogen phosphorylase"/>
    <property type="match status" value="1"/>
</dbReference>
<dbReference type="Pfam" id="PF13439">
    <property type="entry name" value="Glyco_transf_4"/>
    <property type="match status" value="1"/>
</dbReference>
<proteinExistence type="predicted"/>
<dbReference type="CDD" id="cd03801">
    <property type="entry name" value="GT4_PimA-like"/>
    <property type="match status" value="1"/>
</dbReference>
<protein>
    <submittedName>
        <fullName evidence="3">Glycosyltransferase family 1 protein</fullName>
    </submittedName>
</protein>
<dbReference type="Gene3D" id="3.40.50.2000">
    <property type="entry name" value="Glycogen Phosphorylase B"/>
    <property type="match status" value="2"/>
</dbReference>
<dbReference type="PANTHER" id="PTHR45947">
    <property type="entry name" value="SULFOQUINOVOSYL TRANSFERASE SQD2"/>
    <property type="match status" value="1"/>
</dbReference>
<dbReference type="InterPro" id="IPR028098">
    <property type="entry name" value="Glyco_trans_4-like_N"/>
</dbReference>
<name>A0A7C6A8L2_UNCW3</name>
<organism evidence="3">
    <name type="scientific">candidate division WOR-3 bacterium</name>
    <dbReference type="NCBI Taxonomy" id="2052148"/>
    <lineage>
        <taxon>Bacteria</taxon>
        <taxon>Bacteria division WOR-3</taxon>
    </lineage>
</organism>
<gene>
    <name evidence="3" type="ORF">ENW73_03650</name>
</gene>
<dbReference type="EMBL" id="DTLI01000095">
    <property type="protein sequence ID" value="HHS51950.1"/>
    <property type="molecule type" value="Genomic_DNA"/>
</dbReference>
<evidence type="ECO:0000259" key="2">
    <source>
        <dbReference type="Pfam" id="PF13439"/>
    </source>
</evidence>
<reference evidence="3" key="1">
    <citation type="journal article" date="2020" name="mSystems">
        <title>Genome- and Community-Level Interaction Insights into Carbon Utilization and Element Cycling Functions of Hydrothermarchaeota in Hydrothermal Sediment.</title>
        <authorList>
            <person name="Zhou Z."/>
            <person name="Liu Y."/>
            <person name="Xu W."/>
            <person name="Pan J."/>
            <person name="Luo Z.H."/>
            <person name="Li M."/>
        </authorList>
    </citation>
    <scope>NUCLEOTIDE SEQUENCE [LARGE SCALE GENOMIC DNA]</scope>
    <source>
        <strain evidence="3">SpSt-876</strain>
    </source>
</reference>
<dbReference type="InterPro" id="IPR001296">
    <property type="entry name" value="Glyco_trans_1"/>
</dbReference>
<sequence length="378" mass="42940">MKICMVSDVYYPYVGGIPEHIYHLSVELRKRGHEVKILTSNFGGTTLETLKSCPDEEYVFRVGKSLLIRSNKSFARLPIAWRMMNKVKKFFAQEQFDIIHIHGSLAPTLPIIAIRQSKAVNVITFHSDHSKSKGYLIFRQLLLPYLRKLNGLIAVSTAARDSSMRFFPGVYRVIPNAVDVNLFHPEVKPLPQFPKDRPKILFLGRFEPRKGLKYLLKALPYIKKAIPDVLLIVVGAGLLGYAYKEYIAKEVEENIYFAGLIPNEEKPRYYATCDVFCAPSIGFESFGIVLLEAMATGKPVVASDISGYRTILEDKKQGLLVPPRDYERLAQAICQILTNPELAKRMGEEGRKKALNYSWQNIACQVEAYYQELLNAKD</sequence>
<evidence type="ECO:0000313" key="3">
    <source>
        <dbReference type="EMBL" id="HHS51950.1"/>
    </source>
</evidence>
<accession>A0A7C6A8L2</accession>
<feature type="domain" description="Glycosyltransferase subfamily 4-like N-terminal" evidence="2">
    <location>
        <begin position="14"/>
        <end position="181"/>
    </location>
</feature>
<dbReference type="InterPro" id="IPR050194">
    <property type="entry name" value="Glycosyltransferase_grp1"/>
</dbReference>
<dbReference type="GO" id="GO:0016757">
    <property type="term" value="F:glycosyltransferase activity"/>
    <property type="evidence" value="ECO:0007669"/>
    <property type="project" value="InterPro"/>
</dbReference>